<sequence length="79" mass="9061">MQENLEQLFDCIASGINTVRPAQGKTSLVKFPAIDAALLECYIERFLYNTPWLDIPALQRQGYLRTDRALASHYRKPGY</sequence>
<organism evidence="1 2">
    <name type="scientific">Sedimenticola thiotaurini</name>
    <dbReference type="NCBI Taxonomy" id="1543721"/>
    <lineage>
        <taxon>Bacteria</taxon>
        <taxon>Pseudomonadati</taxon>
        <taxon>Pseudomonadota</taxon>
        <taxon>Gammaproteobacteria</taxon>
        <taxon>Chromatiales</taxon>
        <taxon>Sedimenticolaceae</taxon>
        <taxon>Sedimenticola</taxon>
    </lineage>
</organism>
<reference evidence="1 2" key="1">
    <citation type="journal article" date="2015" name="Genome Announc.">
        <title>Complete Genome Sequence of Sedimenticola thiotaurini Strain SIP-G1, a Polyphosphate- and Polyhydroxyalkanoate-Accumulating Sulfur-Oxidizing Gammaproteobacterium Isolated from Salt Marsh Sediments.</title>
        <authorList>
            <person name="Flood B.E."/>
            <person name="Jones D.S."/>
            <person name="Bailey J.V."/>
        </authorList>
    </citation>
    <scope>NUCLEOTIDE SEQUENCE [LARGE SCALE GENOMIC DNA]</scope>
    <source>
        <strain evidence="1 2">SIP-G1</strain>
    </source>
</reference>
<dbReference type="AlphaFoldDB" id="A0A0F7JVX7"/>
<evidence type="ECO:0000313" key="1">
    <source>
        <dbReference type="EMBL" id="AKH20646.1"/>
    </source>
</evidence>
<name>A0A0F7JVX7_9GAMM</name>
<dbReference type="EMBL" id="CP011412">
    <property type="protein sequence ID" value="AKH20646.1"/>
    <property type="molecule type" value="Genomic_DNA"/>
</dbReference>
<dbReference type="OrthoDB" id="5560285at2"/>
<evidence type="ECO:0000313" key="2">
    <source>
        <dbReference type="Proteomes" id="UP000034410"/>
    </source>
</evidence>
<proteinExistence type="predicted"/>
<dbReference type="RefSeq" id="WP_046859579.1">
    <property type="nucleotide sequence ID" value="NZ_CP011412.1"/>
</dbReference>
<dbReference type="KEGG" id="seds:AAY24_10080"/>
<protein>
    <submittedName>
        <fullName evidence="1">Uncharacterized protein</fullName>
    </submittedName>
</protein>
<dbReference type="Proteomes" id="UP000034410">
    <property type="component" value="Chromosome"/>
</dbReference>
<accession>A0A0F7JVX7</accession>
<gene>
    <name evidence="1" type="ORF">AAY24_10080</name>
</gene>
<keyword evidence="2" id="KW-1185">Reference proteome</keyword>